<evidence type="ECO:0000256" key="1">
    <source>
        <dbReference type="ARBA" id="ARBA00022438"/>
    </source>
</evidence>
<keyword evidence="9" id="KW-1185">Reference proteome</keyword>
<evidence type="ECO:0000313" key="9">
    <source>
        <dbReference type="Proteomes" id="UP000199440"/>
    </source>
</evidence>
<dbReference type="PANTHER" id="PTHR12147">
    <property type="entry name" value="METALLOPEPTIDASE M28 FAMILY MEMBER"/>
    <property type="match status" value="1"/>
</dbReference>
<protein>
    <submittedName>
        <fullName evidence="8">Zn-dependent amino-or carboxypeptidase, M28 family</fullName>
    </submittedName>
</protein>
<dbReference type="GO" id="GO:0004180">
    <property type="term" value="F:carboxypeptidase activity"/>
    <property type="evidence" value="ECO:0007669"/>
    <property type="project" value="UniProtKB-KW"/>
</dbReference>
<accession>A0A1G9Y8D7</accession>
<dbReference type="CDD" id="cd05660">
    <property type="entry name" value="M28_like_PA"/>
    <property type="match status" value="1"/>
</dbReference>
<keyword evidence="6" id="KW-0862">Zinc</keyword>
<proteinExistence type="predicted"/>
<organism evidence="8 9">
    <name type="scientific">Kriegella aquimaris</name>
    <dbReference type="NCBI Taxonomy" id="192904"/>
    <lineage>
        <taxon>Bacteria</taxon>
        <taxon>Pseudomonadati</taxon>
        <taxon>Bacteroidota</taxon>
        <taxon>Flavobacteriia</taxon>
        <taxon>Flavobacteriales</taxon>
        <taxon>Flavobacteriaceae</taxon>
        <taxon>Kriegella</taxon>
    </lineage>
</organism>
<keyword evidence="2" id="KW-0645">Protease</keyword>
<dbReference type="PANTHER" id="PTHR12147:SF56">
    <property type="entry name" value="AMINOPEPTIDASE YDR415C-RELATED"/>
    <property type="match status" value="1"/>
</dbReference>
<keyword evidence="5" id="KW-0378">Hydrolase</keyword>
<gene>
    <name evidence="8" type="ORF">SAMN04488514_12111</name>
</gene>
<evidence type="ECO:0000256" key="2">
    <source>
        <dbReference type="ARBA" id="ARBA00022670"/>
    </source>
</evidence>
<keyword evidence="8" id="KW-0121">Carboxypeptidase</keyword>
<dbReference type="STRING" id="192904.SAMN04488514_12111"/>
<dbReference type="OrthoDB" id="9778250at2"/>
<keyword evidence="3" id="KW-0479">Metal-binding</keyword>
<dbReference type="InterPro" id="IPR045175">
    <property type="entry name" value="M28_fam"/>
</dbReference>
<dbReference type="InterPro" id="IPR007484">
    <property type="entry name" value="Peptidase_M28"/>
</dbReference>
<evidence type="ECO:0000256" key="5">
    <source>
        <dbReference type="ARBA" id="ARBA00022801"/>
    </source>
</evidence>
<evidence type="ECO:0000256" key="3">
    <source>
        <dbReference type="ARBA" id="ARBA00022723"/>
    </source>
</evidence>
<dbReference type="GO" id="GO:0006508">
    <property type="term" value="P:proteolysis"/>
    <property type="evidence" value="ECO:0007669"/>
    <property type="project" value="UniProtKB-KW"/>
</dbReference>
<evidence type="ECO:0000313" key="8">
    <source>
        <dbReference type="EMBL" id="SDN04795.1"/>
    </source>
</evidence>
<keyword evidence="1" id="KW-0031">Aminopeptidase</keyword>
<evidence type="ECO:0000259" key="7">
    <source>
        <dbReference type="Pfam" id="PF04389"/>
    </source>
</evidence>
<dbReference type="GO" id="GO:0046872">
    <property type="term" value="F:metal ion binding"/>
    <property type="evidence" value="ECO:0007669"/>
    <property type="project" value="UniProtKB-KW"/>
</dbReference>
<sequence>MNNYSIYFKIALLILFIGCKPNTSGSIEPVEVDISTIGKHIEQLASDDFMGRMPFTEGEVKTVNYLKNQFSELGLLPGNGTSYFQEVPLVEITGVPSEIMKISGDEKSFDLNYFEDFVALSSKTDSEVSLENSELVYAGYGIVAPEYGWNDYEGIDWKGKTAVVLVNDPGFQSGDSTLFKGNEMTYYGRWTYKYEEAARQGAAGVLIIHETEPASYGWNVVQSSWSGAQLSLESSKPVADVQGWISNESAKKLFQASSVKNKNFKELAKTKDFRPISLGLTASVKITNTIKRDISKNVVALLPGTERKDEYIIYSAHWDHLGIGRPVDNDSIYNGAVDNASGTACLLAIAEAFKKLGETKRSIVFLAVTAEEQGLLGSAYYAEHPIYDPQKTVADINMDALSSPGPMKDLTITGYGQSEMDEYAKDAAEKQSRYVIPDPEAEKGYFFRSDHFNFAKIGIPALYASGTFEDFEHGKAFVKKMNDDYHSNKYHQPSDEYDPLTTELSGIQFDAQLLFQVGLKLANEDYFPKWYDRSEFKAVRNEKL</sequence>
<reference evidence="8 9" key="1">
    <citation type="submission" date="2016-10" db="EMBL/GenBank/DDBJ databases">
        <authorList>
            <person name="de Groot N.N."/>
        </authorList>
    </citation>
    <scope>NUCLEOTIDE SEQUENCE [LARGE SCALE GENOMIC DNA]</scope>
    <source>
        <strain evidence="8 9">DSM 19886</strain>
    </source>
</reference>
<dbReference type="GO" id="GO:0008235">
    <property type="term" value="F:metalloexopeptidase activity"/>
    <property type="evidence" value="ECO:0007669"/>
    <property type="project" value="InterPro"/>
</dbReference>
<feature type="domain" description="Peptidase M28" evidence="7">
    <location>
        <begin position="297"/>
        <end position="502"/>
    </location>
</feature>
<name>A0A1G9Y8D7_9FLAO</name>
<dbReference type="Proteomes" id="UP000199440">
    <property type="component" value="Unassembled WGS sequence"/>
</dbReference>
<dbReference type="RefSeq" id="WP_089895534.1">
    <property type="nucleotide sequence ID" value="NZ_FNGV01000021.1"/>
</dbReference>
<dbReference type="SUPFAM" id="SSF53187">
    <property type="entry name" value="Zn-dependent exopeptidases"/>
    <property type="match status" value="1"/>
</dbReference>
<dbReference type="EMBL" id="FNGV01000021">
    <property type="protein sequence ID" value="SDN04795.1"/>
    <property type="molecule type" value="Genomic_DNA"/>
</dbReference>
<evidence type="ECO:0000256" key="6">
    <source>
        <dbReference type="ARBA" id="ARBA00022833"/>
    </source>
</evidence>
<dbReference type="Gene3D" id="3.40.630.10">
    <property type="entry name" value="Zn peptidases"/>
    <property type="match status" value="1"/>
</dbReference>
<dbReference type="GO" id="GO:0004177">
    <property type="term" value="F:aminopeptidase activity"/>
    <property type="evidence" value="ECO:0007669"/>
    <property type="project" value="UniProtKB-KW"/>
</dbReference>
<dbReference type="AlphaFoldDB" id="A0A1G9Y8D7"/>
<dbReference type="Pfam" id="PF04389">
    <property type="entry name" value="Peptidase_M28"/>
    <property type="match status" value="1"/>
</dbReference>
<dbReference type="Gene3D" id="3.50.30.30">
    <property type="match status" value="1"/>
</dbReference>
<evidence type="ECO:0000256" key="4">
    <source>
        <dbReference type="ARBA" id="ARBA00022729"/>
    </source>
</evidence>
<dbReference type="SUPFAM" id="SSF52025">
    <property type="entry name" value="PA domain"/>
    <property type="match status" value="1"/>
</dbReference>
<keyword evidence="4" id="KW-0732">Signal</keyword>
<dbReference type="CDD" id="cd04821">
    <property type="entry name" value="PA_M28_1_2"/>
    <property type="match status" value="1"/>
</dbReference>
<dbReference type="InterPro" id="IPR046450">
    <property type="entry name" value="PA_dom_sf"/>
</dbReference>